<dbReference type="InterPro" id="IPR005802">
    <property type="entry name" value="ADC_synth_comp_1"/>
</dbReference>
<evidence type="ECO:0000259" key="1">
    <source>
        <dbReference type="Pfam" id="PF00425"/>
    </source>
</evidence>
<dbReference type="OMA" id="KNAHKER"/>
<keyword evidence="2" id="KW-0032">Aminotransferase</keyword>
<dbReference type="InterPro" id="IPR036038">
    <property type="entry name" value="Aminotransferase-like"/>
</dbReference>
<dbReference type="Proteomes" id="UP000006461">
    <property type="component" value="Chromosome"/>
</dbReference>
<name>I4EY18_MODI5</name>
<dbReference type="Gene3D" id="3.30.470.10">
    <property type="match status" value="1"/>
</dbReference>
<feature type="domain" description="Chorismate-utilising enzyme C-terminal" evidence="1">
    <location>
        <begin position="118"/>
        <end position="374"/>
    </location>
</feature>
<proteinExistence type="predicted"/>
<dbReference type="EC" id="2.6.1.85" evidence="2"/>
<dbReference type="PANTHER" id="PTHR11236:SF50">
    <property type="entry name" value="AMINODEOXYCHORISMATE SYNTHASE COMPONENT 1"/>
    <property type="match status" value="1"/>
</dbReference>
<dbReference type="GO" id="GO:0046820">
    <property type="term" value="F:4-amino-4-deoxychorismate synthase activity"/>
    <property type="evidence" value="ECO:0007669"/>
    <property type="project" value="UniProtKB-EC"/>
</dbReference>
<dbReference type="OrthoDB" id="3518032at2"/>
<dbReference type="AlphaFoldDB" id="I4EY18"/>
<dbReference type="HOGENOM" id="CLU_006493_6_2_11"/>
<sequence>MTPAVDGPWARFDDLDRGEALLCLPPHRVLTTTRTDEVAGILQQVHDETAAGSWAYGFVSYEAAPGLDPQLPGGWTPGQPPLVWFGLCAEPARVDPLTGAGVPPLQTAPWRPDWTAAAHARAVGVVRERIAAGETYQCNLTDRLRSTVTGDPAALYHRLALAQRGAHNAHLDLGRYVVASASPELFFEWVGDRVRTRPMKGTAPRGRTTAEDEVQRRALRASSKEQAENVMIVDLLRNDLGRVAEVGSVTVDELFALERYPTVWQLTSQVSARIRPDVGLPELFAALFPCGSVTGAPKQRSMELIRELEPTPRGVYCGAIGLVAPPGAPFRARFSVAIRTAVVDRASGAAVYGAGGGITWGSDAGRERAELLAKAAVLGHEVTEHQLLETLAWLPSEGFRHLDRHLARLADSARYFGFRSDRDATAARLRDAVADRTAPTRVRLALHRSGELEVEVRDLLPAGPGPVRLVVDHEPVDPASPWLQHKTTRRDPYRLRALRHPEADDVVLVNQRGELTETTIANLAVRLDGRWWTPPTSSGCLPGVERGRLLDLGRLHERVLHVDDLAAAEELAVLSSLRGWRPAQLLPRPRRPLRYGADREASRAAG</sequence>
<dbReference type="InterPro" id="IPR043132">
    <property type="entry name" value="BCAT-like_C"/>
</dbReference>
<dbReference type="InterPro" id="IPR043131">
    <property type="entry name" value="BCAT-like_N"/>
</dbReference>
<dbReference type="Pfam" id="PF01063">
    <property type="entry name" value="Aminotran_4"/>
    <property type="match status" value="1"/>
</dbReference>
<dbReference type="InterPro" id="IPR015890">
    <property type="entry name" value="Chorismate_C"/>
</dbReference>
<dbReference type="PRINTS" id="PR00095">
    <property type="entry name" value="ANTSNTHASEI"/>
</dbReference>
<keyword evidence="3" id="KW-1185">Reference proteome</keyword>
<dbReference type="STRING" id="477641.MODMU_2852"/>
<accession>I4EY18</accession>
<dbReference type="Pfam" id="PF00425">
    <property type="entry name" value="Chorismate_bind"/>
    <property type="match status" value="1"/>
</dbReference>
<dbReference type="InterPro" id="IPR001544">
    <property type="entry name" value="Aminotrans_IV"/>
</dbReference>
<dbReference type="InterPro" id="IPR019999">
    <property type="entry name" value="Anth_synth_I-like"/>
</dbReference>
<dbReference type="SUPFAM" id="SSF56322">
    <property type="entry name" value="ADC synthase"/>
    <property type="match status" value="1"/>
</dbReference>
<dbReference type="KEGG" id="mmar:MODMU_2852"/>
<evidence type="ECO:0000313" key="3">
    <source>
        <dbReference type="Proteomes" id="UP000006461"/>
    </source>
</evidence>
<dbReference type="Gene3D" id="3.60.120.10">
    <property type="entry name" value="Anthranilate synthase"/>
    <property type="match status" value="1"/>
</dbReference>
<dbReference type="eggNOG" id="COG0147">
    <property type="taxonomic scope" value="Bacteria"/>
</dbReference>
<dbReference type="EMBL" id="FO203431">
    <property type="protein sequence ID" value="CCH88281.1"/>
    <property type="molecule type" value="Genomic_DNA"/>
</dbReference>
<keyword evidence="2" id="KW-0808">Transferase</keyword>
<dbReference type="Gene3D" id="3.20.10.10">
    <property type="entry name" value="D-amino Acid Aminotransferase, subunit A, domain 2"/>
    <property type="match status" value="1"/>
</dbReference>
<reference evidence="2 3" key="1">
    <citation type="journal article" date="2012" name="J. Bacteriol.">
        <title>Genome Sequence of Radiation-Resistant Modestobacter marinus Strain BC501, a Representative Actinobacterium That Thrives on Calcareous Stone Surfaces.</title>
        <authorList>
            <person name="Normand P."/>
            <person name="Gury J."/>
            <person name="Pujic P."/>
            <person name="Chouaia B."/>
            <person name="Crotti E."/>
            <person name="Brusetti L."/>
            <person name="Daffonchio D."/>
            <person name="Vacherie B."/>
            <person name="Barbe V."/>
            <person name="Medigue C."/>
            <person name="Calteau A."/>
            <person name="Ghodhbane-Gtari F."/>
            <person name="Essoussi I."/>
            <person name="Nouioui I."/>
            <person name="Abbassi-Ghozzi I."/>
            <person name="Gtari M."/>
        </authorList>
    </citation>
    <scope>NUCLEOTIDE SEQUENCE [LARGE SCALE GENOMIC DNA]</scope>
    <source>
        <strain evidence="3">BC 501</strain>
    </source>
</reference>
<dbReference type="PANTHER" id="PTHR11236">
    <property type="entry name" value="AMINOBENZOATE/ANTHRANILATE SYNTHASE"/>
    <property type="match status" value="1"/>
</dbReference>
<dbReference type="NCBIfam" id="TIGR00553">
    <property type="entry name" value="pabB"/>
    <property type="match status" value="1"/>
</dbReference>
<dbReference type="SUPFAM" id="SSF56752">
    <property type="entry name" value="D-aminoacid aminotransferase-like PLP-dependent enzymes"/>
    <property type="match status" value="1"/>
</dbReference>
<dbReference type="GO" id="GO:0000162">
    <property type="term" value="P:L-tryptophan biosynthetic process"/>
    <property type="evidence" value="ECO:0007669"/>
    <property type="project" value="TreeGrafter"/>
</dbReference>
<evidence type="ECO:0000313" key="2">
    <source>
        <dbReference type="EMBL" id="CCH88281.1"/>
    </source>
</evidence>
<dbReference type="InterPro" id="IPR005801">
    <property type="entry name" value="ADC_synthase"/>
</dbReference>
<dbReference type="eggNOG" id="COG0115">
    <property type="taxonomic scope" value="Bacteria"/>
</dbReference>
<dbReference type="PATRIC" id="fig|477641.3.peg.2707"/>
<protein>
    <submittedName>
        <fullName evidence="2">Para-aminobenzoate synthase</fullName>
        <ecNumber evidence="2">2.6.1.85</ecNumber>
    </submittedName>
</protein>
<organism evidence="2 3">
    <name type="scientific">Modestobacter italicus (strain DSM 44449 / CECT 9708 / BC 501)</name>
    <dbReference type="NCBI Taxonomy" id="2732864"/>
    <lineage>
        <taxon>Bacteria</taxon>
        <taxon>Bacillati</taxon>
        <taxon>Actinomycetota</taxon>
        <taxon>Actinomycetes</taxon>
        <taxon>Geodermatophilales</taxon>
        <taxon>Geodermatophilaceae</taxon>
        <taxon>Modestobacter</taxon>
    </lineage>
</organism>
<gene>
    <name evidence="2" type="primary">pab</name>
    <name evidence="2" type="ordered locus">MODMU_2852</name>
</gene>
<dbReference type="GO" id="GO:0009396">
    <property type="term" value="P:folic acid-containing compound biosynthetic process"/>
    <property type="evidence" value="ECO:0007669"/>
    <property type="project" value="InterPro"/>
</dbReference>